<comment type="caution">
    <text evidence="1">The sequence shown here is derived from an EMBL/GenBank/DDBJ whole genome shotgun (WGS) entry which is preliminary data.</text>
</comment>
<protein>
    <submittedName>
        <fullName evidence="1">Uncharacterized protein</fullName>
    </submittedName>
</protein>
<reference evidence="2" key="1">
    <citation type="journal article" date="2019" name="Int. J. Syst. Evol. Microbiol.">
        <title>The Global Catalogue of Microorganisms (GCM) 10K type strain sequencing project: providing services to taxonomists for standard genome sequencing and annotation.</title>
        <authorList>
            <consortium name="The Broad Institute Genomics Platform"/>
            <consortium name="The Broad Institute Genome Sequencing Center for Infectious Disease"/>
            <person name="Wu L."/>
            <person name="Ma J."/>
        </authorList>
    </citation>
    <scope>NUCLEOTIDE SEQUENCE [LARGE SCALE GENOMIC DNA]</scope>
    <source>
        <strain evidence="2">JCM 17250</strain>
    </source>
</reference>
<sequence>MQVYSRSNKDFQNIIEDLIKEAHTLRFYDIKAILFIRKGLVQKDNLLIKKGLRILEILELNEVTVSVNKEIDIYQTHQL</sequence>
<keyword evidence="2" id="KW-1185">Reference proteome</keyword>
<gene>
    <name evidence="1" type="ORF">GCM10022410_02010</name>
</gene>
<dbReference type="EMBL" id="BAABDL010000012">
    <property type="protein sequence ID" value="GAA4058457.1"/>
    <property type="molecule type" value="Genomic_DNA"/>
</dbReference>
<dbReference type="Proteomes" id="UP001501734">
    <property type="component" value="Unassembled WGS sequence"/>
</dbReference>
<organism evidence="1 2">
    <name type="scientific">Amphibacillus indicireducens</name>
    <dbReference type="NCBI Taxonomy" id="1076330"/>
    <lineage>
        <taxon>Bacteria</taxon>
        <taxon>Bacillati</taxon>
        <taxon>Bacillota</taxon>
        <taxon>Bacilli</taxon>
        <taxon>Bacillales</taxon>
        <taxon>Bacillaceae</taxon>
        <taxon>Amphibacillus</taxon>
    </lineage>
</organism>
<accession>A0ABP7V311</accession>
<evidence type="ECO:0000313" key="1">
    <source>
        <dbReference type="EMBL" id="GAA4058457.1"/>
    </source>
</evidence>
<evidence type="ECO:0000313" key="2">
    <source>
        <dbReference type="Proteomes" id="UP001501734"/>
    </source>
</evidence>
<proteinExistence type="predicted"/>
<name>A0ABP7V311_9BACI</name>